<reference evidence="1" key="1">
    <citation type="submission" date="2023-04" db="EMBL/GenBank/DDBJ databases">
        <title>Ambrosiozyma monospora NBRC 10751.</title>
        <authorList>
            <person name="Ichikawa N."/>
            <person name="Sato H."/>
            <person name="Tonouchi N."/>
        </authorList>
    </citation>
    <scope>NUCLEOTIDE SEQUENCE</scope>
    <source>
        <strain evidence="1">NBRC 10751</strain>
    </source>
</reference>
<keyword evidence="2" id="KW-1185">Reference proteome</keyword>
<evidence type="ECO:0000313" key="2">
    <source>
        <dbReference type="Proteomes" id="UP001165064"/>
    </source>
</evidence>
<dbReference type="EMBL" id="BSXS01001985">
    <property type="protein sequence ID" value="GME77847.1"/>
    <property type="molecule type" value="Genomic_DNA"/>
</dbReference>
<name>A0ACB5SZQ2_AMBMO</name>
<organism evidence="1 2">
    <name type="scientific">Ambrosiozyma monospora</name>
    <name type="common">Yeast</name>
    <name type="synonym">Endomycopsis monosporus</name>
    <dbReference type="NCBI Taxonomy" id="43982"/>
    <lineage>
        <taxon>Eukaryota</taxon>
        <taxon>Fungi</taxon>
        <taxon>Dikarya</taxon>
        <taxon>Ascomycota</taxon>
        <taxon>Saccharomycotina</taxon>
        <taxon>Pichiomycetes</taxon>
        <taxon>Pichiales</taxon>
        <taxon>Pichiaceae</taxon>
        <taxon>Ambrosiozyma</taxon>
    </lineage>
</organism>
<accession>A0ACB5SZQ2</accession>
<sequence length="247" mass="27967">MHFKVEFTYQAPIFPIIANSEELKCLFEVEFTTHLHPAVKQAGVELDLDVPLPFQLSFPKTVSSFGLEPDFYAYNWDAVTFTPLKNLQKLNIWGDPTSRKKTEIASFNLERIPSQLTQVNFMRAANRNLNGLSKLQRLSIVTTEKNFASSALDLRELSFGQLKKFTLELVNITFTAVTIKVPDLPVTLNKFLFVFIEKSVDLPATVPKQHEKTGETKHSIKVVASKLSSCVEKLSFYWSQKGACQTC</sequence>
<gene>
    <name evidence="1" type="ORF">Amon02_000319700</name>
</gene>
<proteinExistence type="predicted"/>
<comment type="caution">
    <text evidence="1">The sequence shown here is derived from an EMBL/GenBank/DDBJ whole genome shotgun (WGS) entry which is preliminary data.</text>
</comment>
<dbReference type="Proteomes" id="UP001165064">
    <property type="component" value="Unassembled WGS sequence"/>
</dbReference>
<evidence type="ECO:0000313" key="1">
    <source>
        <dbReference type="EMBL" id="GME77847.1"/>
    </source>
</evidence>
<protein>
    <submittedName>
        <fullName evidence="1">Unnamed protein product</fullName>
    </submittedName>
</protein>